<dbReference type="EMBL" id="FBYC01000004">
    <property type="protein sequence ID" value="CUX81571.1"/>
    <property type="molecule type" value="Genomic_DNA"/>
</dbReference>
<evidence type="ECO:0000313" key="7">
    <source>
        <dbReference type="Proteomes" id="UP000182045"/>
    </source>
</evidence>
<evidence type="ECO:0000256" key="1">
    <source>
        <dbReference type="ARBA" id="ARBA00023122"/>
    </source>
</evidence>
<dbReference type="InterPro" id="IPR051257">
    <property type="entry name" value="Diverse_CBS-Domain"/>
</dbReference>
<organism evidence="5 6">
    <name type="scientific">Roseibaca calidilacus</name>
    <dbReference type="NCBI Taxonomy" id="1666912"/>
    <lineage>
        <taxon>Bacteria</taxon>
        <taxon>Pseudomonadati</taxon>
        <taxon>Pseudomonadota</taxon>
        <taxon>Alphaproteobacteria</taxon>
        <taxon>Rhodobacterales</taxon>
        <taxon>Paracoccaceae</taxon>
        <taxon>Roseinatronobacter</taxon>
    </lineage>
</organism>
<reference evidence="5 6" key="1">
    <citation type="submission" date="2015-09" db="EMBL/GenBank/DDBJ databases">
        <title>Identification and resolution of microdiversity through metagenomic sequencing of parallel consortia.</title>
        <authorList>
            <person name="Nelson W.C."/>
            <person name="Romine M.F."/>
            <person name="Lindemann S.R."/>
        </authorList>
    </citation>
    <scope>NUCLEOTIDE SEQUENCE [LARGE SCALE GENOMIC DNA]</scope>
    <source>
        <strain evidence="5">HL-91</strain>
    </source>
</reference>
<proteinExistence type="predicted"/>
<evidence type="ECO:0000259" key="3">
    <source>
        <dbReference type="PROSITE" id="PS51371"/>
    </source>
</evidence>
<protein>
    <submittedName>
        <fullName evidence="4">CBS domain-containing protein</fullName>
    </submittedName>
    <submittedName>
        <fullName evidence="5">Putative signal transduction protein</fullName>
    </submittedName>
</protein>
<dbReference type="Gene3D" id="3.10.580.10">
    <property type="entry name" value="CBS-domain"/>
    <property type="match status" value="1"/>
</dbReference>
<dbReference type="PROSITE" id="PS51371">
    <property type="entry name" value="CBS"/>
    <property type="match status" value="2"/>
</dbReference>
<dbReference type="Proteomes" id="UP000182045">
    <property type="component" value="Unassembled WGS sequence"/>
</dbReference>
<dbReference type="AlphaFoldDB" id="A0A0P7WPF1"/>
<dbReference type="SUPFAM" id="SSF54631">
    <property type="entry name" value="CBS-domain pair"/>
    <property type="match status" value="1"/>
</dbReference>
<dbReference type="OrthoDB" id="9807125at2"/>
<evidence type="ECO:0000313" key="4">
    <source>
        <dbReference type="EMBL" id="CUX81571.1"/>
    </source>
</evidence>
<evidence type="ECO:0000256" key="2">
    <source>
        <dbReference type="PROSITE-ProRule" id="PRU00703"/>
    </source>
</evidence>
<dbReference type="PATRIC" id="fig|1666912.4.peg.1985"/>
<feature type="domain" description="CBS" evidence="3">
    <location>
        <begin position="11"/>
        <end position="69"/>
    </location>
</feature>
<evidence type="ECO:0000313" key="5">
    <source>
        <dbReference type="EMBL" id="KPP95871.1"/>
    </source>
</evidence>
<comment type="caution">
    <text evidence="5">The sequence shown here is derived from an EMBL/GenBank/DDBJ whole genome shotgun (WGS) entry which is preliminary data.</text>
</comment>
<dbReference type="EMBL" id="LJSG01000002">
    <property type="protein sequence ID" value="KPP95871.1"/>
    <property type="molecule type" value="Genomic_DNA"/>
</dbReference>
<keyword evidence="7" id="KW-1185">Reference proteome</keyword>
<accession>A0A0P7WPF1</accession>
<keyword evidence="1 2" id="KW-0129">CBS domain</keyword>
<dbReference type="CDD" id="cd04623">
    <property type="entry name" value="CBS_pair_bac_euk"/>
    <property type="match status" value="1"/>
</dbReference>
<dbReference type="InterPro" id="IPR000644">
    <property type="entry name" value="CBS_dom"/>
</dbReference>
<dbReference type="InterPro" id="IPR044725">
    <property type="entry name" value="CBSX3_CBS_dom"/>
</dbReference>
<feature type="domain" description="CBS" evidence="3">
    <location>
        <begin position="78"/>
        <end position="133"/>
    </location>
</feature>
<evidence type="ECO:0000313" key="6">
    <source>
        <dbReference type="Proteomes" id="UP000050413"/>
    </source>
</evidence>
<dbReference type="PANTHER" id="PTHR43080">
    <property type="entry name" value="CBS DOMAIN-CONTAINING PROTEIN CBSX3, MITOCHONDRIAL"/>
    <property type="match status" value="1"/>
</dbReference>
<dbReference type="STRING" id="1666912.Ga0058931_1844"/>
<dbReference type="InterPro" id="IPR046342">
    <property type="entry name" value="CBS_dom_sf"/>
</dbReference>
<gene>
    <name evidence="4" type="ORF">Ga0058931_1844</name>
    <name evidence="5" type="ORF">HLUCCA05_04155</name>
</gene>
<dbReference type="PANTHER" id="PTHR43080:SF2">
    <property type="entry name" value="CBS DOMAIN-CONTAINING PROTEIN"/>
    <property type="match status" value="1"/>
</dbReference>
<sequence length="145" mass="15356">MLVSQIVRNKAGSGGVVTLPRGASLEQAAQLLSEKRIGAVVISDDGVTVAGILSERDIVRELGKRGAACMADKVDSVMTRDVFGCAPEDDADVVLQTMTAKRFRHLPVMEDGRMIALISIGDVVAGRLSELQLEKDALTGMIAGY</sequence>
<dbReference type="Pfam" id="PF00571">
    <property type="entry name" value="CBS"/>
    <property type="match status" value="2"/>
</dbReference>
<name>A0A0P7WPF1_9RHOB</name>
<reference evidence="4 7" key="2">
    <citation type="submission" date="2016-01" db="EMBL/GenBank/DDBJ databases">
        <authorList>
            <person name="Varghese N."/>
        </authorList>
    </citation>
    <scope>NUCLEOTIDE SEQUENCE [LARGE SCALE GENOMIC DNA]</scope>
    <source>
        <strain evidence="4 7">HL-91</strain>
    </source>
</reference>
<dbReference type="Proteomes" id="UP000050413">
    <property type="component" value="Unassembled WGS sequence"/>
</dbReference>
<dbReference type="SMART" id="SM00116">
    <property type="entry name" value="CBS"/>
    <property type="match status" value="2"/>
</dbReference>
<dbReference type="RefSeq" id="WP_072246072.1">
    <property type="nucleotide sequence ID" value="NZ_FBYC01000004.1"/>
</dbReference>